<dbReference type="Proteomes" id="UP000248146">
    <property type="component" value="Unassembled WGS sequence"/>
</dbReference>
<gene>
    <name evidence="2" type="ORF">DMO17_13680</name>
</gene>
<name>A0A2V4KM70_AQUAC</name>
<dbReference type="InterPro" id="IPR012495">
    <property type="entry name" value="TadE-like_dom"/>
</dbReference>
<evidence type="ECO:0000313" key="2">
    <source>
        <dbReference type="EMBL" id="PYC22781.1"/>
    </source>
</evidence>
<accession>A0A2V4KM70</accession>
<proteinExistence type="predicted"/>
<dbReference type="AlphaFoldDB" id="A0A2V4KM70"/>
<reference evidence="2 3" key="1">
    <citation type="submission" date="2018-06" db="EMBL/GenBank/DDBJ databases">
        <title>Pseudomonas diversity within urban Lake Michigan freshwaters.</title>
        <authorList>
            <person name="Batrich M."/>
            <person name="Hatzopoulos T."/>
            <person name="Putonti C."/>
        </authorList>
    </citation>
    <scope>NUCLEOTIDE SEQUENCE [LARGE SCALE GENOMIC DNA]</scope>
    <source>
        <strain evidence="2 3">MB-090714</strain>
    </source>
</reference>
<dbReference type="OrthoDB" id="7026216at2"/>
<evidence type="ECO:0000259" key="1">
    <source>
        <dbReference type="Pfam" id="PF07811"/>
    </source>
</evidence>
<dbReference type="EMBL" id="QJRX01000007">
    <property type="protein sequence ID" value="PYC22781.1"/>
    <property type="molecule type" value="Genomic_DNA"/>
</dbReference>
<sequence length="142" mass="15283">MVEFAIALPLLVLLLLGVAEFGRMLFHYNNLLQASRDAGRYAASKVWNATLGRLDLSTSLQTEIKNVAVYGVPSTTAGFSAVVPGLTPDDVQVRPSASDARYIEVQLSYDFQPVIGSVLPSLFGNDVPLAVELNSTVVMRAL</sequence>
<evidence type="ECO:0000313" key="3">
    <source>
        <dbReference type="Proteomes" id="UP000248146"/>
    </source>
</evidence>
<comment type="caution">
    <text evidence="2">The sequence shown here is derived from an EMBL/GenBank/DDBJ whole genome shotgun (WGS) entry which is preliminary data.</text>
</comment>
<protein>
    <submittedName>
        <fullName evidence="2">Pilus assembly protein TadG</fullName>
    </submittedName>
</protein>
<feature type="domain" description="TadE-like" evidence="1">
    <location>
        <begin position="1"/>
        <end position="40"/>
    </location>
</feature>
<dbReference type="Pfam" id="PF07811">
    <property type="entry name" value="TadE"/>
    <property type="match status" value="1"/>
</dbReference>
<organism evidence="2 3">
    <name type="scientific">Aquipseudomonas alcaligenes</name>
    <name type="common">Pseudomonas alcaligenes</name>
    <dbReference type="NCBI Taxonomy" id="43263"/>
    <lineage>
        <taxon>Bacteria</taxon>
        <taxon>Pseudomonadati</taxon>
        <taxon>Pseudomonadota</taxon>
        <taxon>Gammaproteobacteria</taxon>
        <taxon>Pseudomonadales</taxon>
        <taxon>Pseudomonadaceae</taxon>
        <taxon>Aquipseudomonas</taxon>
    </lineage>
</organism>